<evidence type="ECO:0000259" key="6">
    <source>
        <dbReference type="Pfam" id="PF18465"/>
    </source>
</evidence>
<keyword evidence="3" id="KW-0411">Iron-sulfur</keyword>
<feature type="domain" description="Molybdopterin dinucleotide-binding" evidence="5">
    <location>
        <begin position="696"/>
        <end position="797"/>
    </location>
</feature>
<dbReference type="OrthoDB" id="9810782at2"/>
<keyword evidence="1" id="KW-0479">Metal-binding</keyword>
<sequence length="831" mass="92942">MPAKKDRITLPPANTQRTNMTCHFCIVGCGYHVYKWPEQKEGGRAPQDNALGLDFRQQLPPYATTLTPAMTNVITEHDGSRHNIMIVPDKECVVNGGLSSTRGGRMATYMYSPDGDGKERLKQPRLYAADQWVDTSWDQAMALYAGLLKKTLDKDGPEGIMFSCFDHGGAGGGFENTWGTGKLMFSALQTPMVRIHNRPAYNSECHATRDMGIGELNNAYEDAQLADVLWSIGNNPYENQTNYFLNHWVPNLYGQTSSKKKDRFPGEDLPPTRVIFVDPRETPSISIARQVAGKGRVLHLAIEPGTDTALFNGLFTYVVEQGWIDKPFIEQHSSGFDAAVRTNRISLEECSKITGVPIDDLKKAAEWSYKPKKTGQMPRTMHAYEKGIIWGNDNYVIQSALLGLVIATHNVGRRGTGCVRMGGHQEGYTRPPYPGQSKIYIDKELIQGRGRMMTWWGCNNFQTSNDAQALREAILKRSAIVKEAMQKARGATNEEMVDIIYQATEKGGLFVASINLYPTKLAEAAHLLLPAAHPGEINLTSMNGERRIRLSEKFMDPPGSAMADCLIAAKIATTIRALYEKEGNTAMAERFNGFEWKTEEDAFDDGFRRAGQPGAPKIDSQGGDSGHLVTYERLRATGNNGVQLPVKSYTDGKLVGTEMLYTDSKFDTDDGKAHFLPAPWNGLPEIVAAQKKKYKFWLNNGRNNEIWQTAYHDQYNSFAQERYPMAYIEIHPDDCRELGVEASDIVEVYNDFGSTYAMVYPVSQIKRGQTFMLFGYVNGIQGDVTTDWTDRNVIPYYKGTWGNIRKAGSMDEFKKTVSFKDRRFAMPTNPA</sequence>
<dbReference type="Gene3D" id="3.40.228.10">
    <property type="entry name" value="Dimethylsulfoxide Reductase, domain 2"/>
    <property type="match status" value="1"/>
</dbReference>
<dbReference type="Gene3D" id="3.30.200.200">
    <property type="match status" value="1"/>
</dbReference>
<dbReference type="EMBL" id="PDNW01000040">
    <property type="protein sequence ID" value="PLC47914.1"/>
    <property type="molecule type" value="Genomic_DNA"/>
</dbReference>
<dbReference type="GO" id="GO:0022904">
    <property type="term" value="P:respiratory electron transport chain"/>
    <property type="evidence" value="ECO:0007669"/>
    <property type="project" value="TreeGrafter"/>
</dbReference>
<accession>A0A2N4TYS9</accession>
<dbReference type="GO" id="GO:1990204">
    <property type="term" value="C:oxidoreductase complex"/>
    <property type="evidence" value="ECO:0007669"/>
    <property type="project" value="UniProtKB-ARBA"/>
</dbReference>
<dbReference type="Pfam" id="PF01568">
    <property type="entry name" value="Molydop_binding"/>
    <property type="match status" value="1"/>
</dbReference>
<dbReference type="AlphaFoldDB" id="A0A2N4TYS9"/>
<dbReference type="InterPro" id="IPR009010">
    <property type="entry name" value="Asp_de-COase-like_dom_sf"/>
</dbReference>
<comment type="caution">
    <text evidence="7">The sequence shown here is derived from an EMBL/GenBank/DDBJ whole genome shotgun (WGS) entry which is preliminary data.</text>
</comment>
<evidence type="ECO:0000256" key="2">
    <source>
        <dbReference type="ARBA" id="ARBA00023004"/>
    </source>
</evidence>
<dbReference type="RefSeq" id="WP_102075888.1">
    <property type="nucleotide sequence ID" value="NZ_PDNW01000040.1"/>
</dbReference>
<dbReference type="InterPro" id="IPR014066">
    <property type="entry name" value="AioA/IdrA_lsu"/>
</dbReference>
<dbReference type="InterPro" id="IPR050123">
    <property type="entry name" value="Prok_molybdopt-oxidoreductase"/>
</dbReference>
<dbReference type="GO" id="GO:0046872">
    <property type="term" value="F:metal ion binding"/>
    <property type="evidence" value="ECO:0007669"/>
    <property type="project" value="UniProtKB-KW"/>
</dbReference>
<evidence type="ECO:0000256" key="1">
    <source>
        <dbReference type="ARBA" id="ARBA00022723"/>
    </source>
</evidence>
<protein>
    <submittedName>
        <fullName evidence="7">Arsenate reductase (Azurin) large subunit</fullName>
    </submittedName>
</protein>
<evidence type="ECO:0000259" key="5">
    <source>
        <dbReference type="Pfam" id="PF01568"/>
    </source>
</evidence>
<name>A0A2N4TYS9_9BURK</name>
<dbReference type="GO" id="GO:0016020">
    <property type="term" value="C:membrane"/>
    <property type="evidence" value="ECO:0007669"/>
    <property type="project" value="TreeGrafter"/>
</dbReference>
<evidence type="ECO:0000313" key="7">
    <source>
        <dbReference type="EMBL" id="PLC47914.1"/>
    </source>
</evidence>
<dbReference type="Proteomes" id="UP000234190">
    <property type="component" value="Unassembled WGS sequence"/>
</dbReference>
<feature type="domain" description="Molybdopterin oxidoreductase" evidence="4">
    <location>
        <begin position="120"/>
        <end position="572"/>
    </location>
</feature>
<feature type="domain" description="Arsenite oxidase subunit AioA/Iodate reductase subunit IdrA 3Fe-4S cluster" evidence="6">
    <location>
        <begin position="22"/>
        <end position="114"/>
    </location>
</feature>
<dbReference type="GO" id="GO:0051536">
    <property type="term" value="F:iron-sulfur cluster binding"/>
    <property type="evidence" value="ECO:0007669"/>
    <property type="project" value="UniProtKB-KW"/>
</dbReference>
<dbReference type="PANTHER" id="PTHR43105">
    <property type="entry name" value="RESPIRATORY NITRATE REDUCTASE"/>
    <property type="match status" value="1"/>
</dbReference>
<evidence type="ECO:0000313" key="8">
    <source>
        <dbReference type="Proteomes" id="UP000234190"/>
    </source>
</evidence>
<keyword evidence="2" id="KW-0408">Iron</keyword>
<dbReference type="GO" id="GO:0043546">
    <property type="term" value="F:molybdopterin cofactor binding"/>
    <property type="evidence" value="ECO:0007669"/>
    <property type="project" value="InterPro"/>
</dbReference>
<dbReference type="Gene3D" id="2.40.40.20">
    <property type="match status" value="1"/>
</dbReference>
<dbReference type="CDD" id="cd02756">
    <property type="entry name" value="MopB_Arsenite-Ox"/>
    <property type="match status" value="1"/>
</dbReference>
<dbReference type="GO" id="GO:0003954">
    <property type="term" value="F:NADH dehydrogenase activity"/>
    <property type="evidence" value="ECO:0007669"/>
    <property type="project" value="TreeGrafter"/>
</dbReference>
<keyword evidence="8" id="KW-1185">Reference proteome</keyword>
<evidence type="ECO:0000259" key="4">
    <source>
        <dbReference type="Pfam" id="PF00384"/>
    </source>
</evidence>
<evidence type="ECO:0000256" key="3">
    <source>
        <dbReference type="ARBA" id="ARBA00023014"/>
    </source>
</evidence>
<dbReference type="SUPFAM" id="SSF50692">
    <property type="entry name" value="ADC-like"/>
    <property type="match status" value="1"/>
</dbReference>
<dbReference type="PANTHER" id="PTHR43105:SF10">
    <property type="entry name" value="NADH-QUINONE OXIDOREDUCTASE SUBUNIT G"/>
    <property type="match status" value="1"/>
</dbReference>
<dbReference type="Pfam" id="PF18465">
    <property type="entry name" value="Rieske_3"/>
    <property type="match status" value="1"/>
</dbReference>
<dbReference type="InterPro" id="IPR041632">
    <property type="entry name" value="AioA/IdrA_3Fe-4S"/>
</dbReference>
<dbReference type="Pfam" id="PF00384">
    <property type="entry name" value="Molybdopterin"/>
    <property type="match status" value="1"/>
</dbReference>
<organism evidence="7 8">
    <name type="scientific">Pollutimonas subterranea</name>
    <dbReference type="NCBI Taxonomy" id="2045210"/>
    <lineage>
        <taxon>Bacteria</taxon>
        <taxon>Pseudomonadati</taxon>
        <taxon>Pseudomonadota</taxon>
        <taxon>Betaproteobacteria</taxon>
        <taxon>Burkholderiales</taxon>
        <taxon>Alcaligenaceae</taxon>
        <taxon>Pollutimonas</taxon>
    </lineage>
</organism>
<gene>
    <name evidence="7" type="ORF">CR159_20965</name>
</gene>
<dbReference type="InterPro" id="IPR006656">
    <property type="entry name" value="Mopterin_OxRdtase"/>
</dbReference>
<reference evidence="7 8" key="1">
    <citation type="submission" date="2017-10" db="EMBL/GenBank/DDBJ databases">
        <title>Two draft genome sequences of Pusillimonas sp. strains isolated from a nitrate- and radionuclide-contaminated groundwater in Russia.</title>
        <authorList>
            <person name="Grouzdev D.S."/>
            <person name="Tourova T.P."/>
            <person name="Goeva M.A."/>
            <person name="Babich T.L."/>
            <person name="Sokolova D.S."/>
            <person name="Abdullin R."/>
            <person name="Poltaraus A.B."/>
            <person name="Toshchakov S.V."/>
            <person name="Nazina T.N."/>
        </authorList>
    </citation>
    <scope>NUCLEOTIDE SEQUENCE [LARGE SCALE GENOMIC DNA]</scope>
    <source>
        <strain evidence="7 8">JR1/69-3-13</strain>
    </source>
</reference>
<dbReference type="SUPFAM" id="SSF53706">
    <property type="entry name" value="Formate dehydrogenase/DMSO reductase, domains 1-3"/>
    <property type="match status" value="1"/>
</dbReference>
<proteinExistence type="predicted"/>
<dbReference type="NCBIfam" id="TIGR02693">
    <property type="entry name" value="arsenite_ox_L"/>
    <property type="match status" value="1"/>
</dbReference>
<dbReference type="Gene3D" id="3.40.50.740">
    <property type="match status" value="1"/>
</dbReference>
<dbReference type="InterPro" id="IPR006657">
    <property type="entry name" value="MoPterin_dinucl-bd_dom"/>
</dbReference>
<dbReference type="CDD" id="cd02779">
    <property type="entry name" value="MopB_CT_Arsenite-Ox"/>
    <property type="match status" value="1"/>
</dbReference>